<reference evidence="2" key="1">
    <citation type="journal article" date="2011" name="Science">
        <title>The plant cell wall-decomposing machinery underlies the functional diversity of forest fungi.</title>
        <authorList>
            <person name="Eastwood D.C."/>
            <person name="Floudas D."/>
            <person name="Binder M."/>
            <person name="Majcherczyk A."/>
            <person name="Schneider P."/>
            <person name="Aerts A."/>
            <person name="Asiegbu F.O."/>
            <person name="Baker S.E."/>
            <person name="Barry K."/>
            <person name="Bendiksby M."/>
            <person name="Blumentritt M."/>
            <person name="Coutinho P.M."/>
            <person name="Cullen D."/>
            <person name="de Vries R.P."/>
            <person name="Gathman A."/>
            <person name="Goodell B."/>
            <person name="Henrissat B."/>
            <person name="Ihrmark K."/>
            <person name="Kauserud H."/>
            <person name="Kohler A."/>
            <person name="LaButti K."/>
            <person name="Lapidus A."/>
            <person name="Lavin J.L."/>
            <person name="Lee Y.-H."/>
            <person name="Lindquist E."/>
            <person name="Lilly W."/>
            <person name="Lucas S."/>
            <person name="Morin E."/>
            <person name="Murat C."/>
            <person name="Oguiza J.A."/>
            <person name="Park J."/>
            <person name="Pisabarro A.G."/>
            <person name="Riley R."/>
            <person name="Rosling A."/>
            <person name="Salamov A."/>
            <person name="Schmidt O."/>
            <person name="Schmutz J."/>
            <person name="Skrede I."/>
            <person name="Stenlid J."/>
            <person name="Wiebenga A."/>
            <person name="Xie X."/>
            <person name="Kuees U."/>
            <person name="Hibbett D.S."/>
            <person name="Hoffmeister D."/>
            <person name="Hoegberg N."/>
            <person name="Martin F."/>
            <person name="Grigoriev I.V."/>
            <person name="Watkinson S.C."/>
        </authorList>
    </citation>
    <scope>NUCLEOTIDE SEQUENCE [LARGE SCALE GENOMIC DNA]</scope>
    <source>
        <strain evidence="2">strain S7.3</strain>
    </source>
</reference>
<sequence>MTSTPPLQSIINPSTRFDQLIATAQRKICDGEDYTAEIDNIQYVSEYVEKYYWILEILTPFVVNQQSDYPEHFIVTVI</sequence>
<keyword evidence="2" id="KW-1185">Reference proteome</keyword>
<name>F8PQA2_SERL3</name>
<protein>
    <submittedName>
        <fullName evidence="1">Uncharacterized protein</fullName>
    </submittedName>
</protein>
<gene>
    <name evidence="1" type="ORF">SERLA73DRAFT_71346</name>
</gene>
<dbReference type="InParanoid" id="F8PQA2"/>
<evidence type="ECO:0000313" key="2">
    <source>
        <dbReference type="Proteomes" id="UP000008063"/>
    </source>
</evidence>
<accession>F8PQA2</accession>
<proteinExistence type="predicted"/>
<organism evidence="2">
    <name type="scientific">Serpula lacrymans var. lacrymans (strain S7.3)</name>
    <name type="common">Dry rot fungus</name>
    <dbReference type="NCBI Taxonomy" id="936435"/>
    <lineage>
        <taxon>Eukaryota</taxon>
        <taxon>Fungi</taxon>
        <taxon>Dikarya</taxon>
        <taxon>Basidiomycota</taxon>
        <taxon>Agaricomycotina</taxon>
        <taxon>Agaricomycetes</taxon>
        <taxon>Agaricomycetidae</taxon>
        <taxon>Boletales</taxon>
        <taxon>Coniophorineae</taxon>
        <taxon>Serpulaceae</taxon>
        <taxon>Serpula</taxon>
    </lineage>
</organism>
<dbReference type="Proteomes" id="UP000008063">
    <property type="component" value="Unassembled WGS sequence"/>
</dbReference>
<evidence type="ECO:0000313" key="1">
    <source>
        <dbReference type="EMBL" id="EGO02203.1"/>
    </source>
</evidence>
<dbReference type="HOGENOM" id="CLU_2623508_0_0_1"/>
<dbReference type="EMBL" id="GL945477">
    <property type="protein sequence ID" value="EGO02203.1"/>
    <property type="molecule type" value="Genomic_DNA"/>
</dbReference>
<dbReference type="AlphaFoldDB" id="F8PQA2"/>